<comment type="similarity">
    <text evidence="2">Belongs to the methyltransferase superfamily. L-isoaspartyl/D-aspartyl protein methyltransferase family.</text>
</comment>
<dbReference type="AlphaFoldDB" id="A0A366INF0"/>
<dbReference type="PANTHER" id="PTHR11579:SF0">
    <property type="entry name" value="PROTEIN-L-ISOASPARTATE(D-ASPARTATE) O-METHYLTRANSFERASE"/>
    <property type="match status" value="1"/>
</dbReference>
<dbReference type="SUPFAM" id="SSF53335">
    <property type="entry name" value="S-adenosyl-L-methionine-dependent methyltransferases"/>
    <property type="match status" value="1"/>
</dbReference>
<dbReference type="GO" id="GO:0005737">
    <property type="term" value="C:cytoplasm"/>
    <property type="evidence" value="ECO:0007669"/>
    <property type="project" value="UniProtKB-SubCell"/>
</dbReference>
<gene>
    <name evidence="12" type="ORF">DFO65_101320</name>
</gene>
<organism evidence="12 13">
    <name type="scientific">Brevibacterium celere</name>
    <dbReference type="NCBI Taxonomy" id="225845"/>
    <lineage>
        <taxon>Bacteria</taxon>
        <taxon>Bacillati</taxon>
        <taxon>Actinomycetota</taxon>
        <taxon>Actinomycetes</taxon>
        <taxon>Micrococcales</taxon>
        <taxon>Brevibacteriaceae</taxon>
        <taxon>Brevibacterium</taxon>
    </lineage>
</organism>
<dbReference type="PANTHER" id="PTHR11579">
    <property type="entry name" value="PROTEIN-L-ISOASPARTATE O-METHYLTRANSFERASE"/>
    <property type="match status" value="1"/>
</dbReference>
<evidence type="ECO:0000256" key="6">
    <source>
        <dbReference type="ARBA" id="ARBA00022603"/>
    </source>
</evidence>
<sequence length="196" mass="21211">MESARRRTSLADAFSRVPRERFLPEDQRELADVNVPLPIGQGQTNSQPSTVVDMLELLDAQPGNRVLDLGSGSGWTTALLAVLVGAEGQVIGVERQHDLVAISREVLAGFDFANLRIVEATPGTFGLPAEAPFDRILVSAETDSLPTTLIEQLDRRGVMVIPVAGTMLRVERIGPGAEDVSVTRHGRYSFVPLIED</sequence>
<dbReference type="RefSeq" id="WP_113902648.1">
    <property type="nucleotide sequence ID" value="NZ_QNSB01000001.1"/>
</dbReference>
<evidence type="ECO:0000313" key="13">
    <source>
        <dbReference type="Proteomes" id="UP000253509"/>
    </source>
</evidence>
<evidence type="ECO:0000256" key="7">
    <source>
        <dbReference type="ARBA" id="ARBA00022679"/>
    </source>
</evidence>
<comment type="caution">
    <text evidence="12">The sequence shown here is derived from an EMBL/GenBank/DDBJ whole genome shotgun (WGS) entry which is preliminary data.</text>
</comment>
<name>A0A366INF0_9MICO</name>
<keyword evidence="13" id="KW-1185">Reference proteome</keyword>
<evidence type="ECO:0000256" key="9">
    <source>
        <dbReference type="ARBA" id="ARBA00030757"/>
    </source>
</evidence>
<evidence type="ECO:0000256" key="11">
    <source>
        <dbReference type="ARBA" id="ARBA00031350"/>
    </source>
</evidence>
<accession>A0A366INF0</accession>
<evidence type="ECO:0000256" key="4">
    <source>
        <dbReference type="ARBA" id="ARBA00013346"/>
    </source>
</evidence>
<evidence type="ECO:0000256" key="5">
    <source>
        <dbReference type="ARBA" id="ARBA00022490"/>
    </source>
</evidence>
<dbReference type="Proteomes" id="UP000253509">
    <property type="component" value="Unassembled WGS sequence"/>
</dbReference>
<proteinExistence type="inferred from homology"/>
<dbReference type="Pfam" id="PF01135">
    <property type="entry name" value="PCMT"/>
    <property type="match status" value="1"/>
</dbReference>
<dbReference type="InterPro" id="IPR000682">
    <property type="entry name" value="PCMT"/>
</dbReference>
<dbReference type="GO" id="GO:0004719">
    <property type="term" value="F:protein-L-isoaspartate (D-aspartate) O-methyltransferase activity"/>
    <property type="evidence" value="ECO:0007669"/>
    <property type="project" value="UniProtKB-EC"/>
</dbReference>
<evidence type="ECO:0000313" key="12">
    <source>
        <dbReference type="EMBL" id="RBP74598.1"/>
    </source>
</evidence>
<reference evidence="12 13" key="1">
    <citation type="submission" date="2018-06" db="EMBL/GenBank/DDBJ databases">
        <title>Freshwater and sediment microbial communities from various areas in North America, analyzing microbe dynamics in response to fracking.</title>
        <authorList>
            <person name="Lamendella R."/>
        </authorList>
    </citation>
    <scope>NUCLEOTIDE SEQUENCE [LARGE SCALE GENOMIC DNA]</scope>
    <source>
        <strain evidence="12 13">3b_TX</strain>
    </source>
</reference>
<protein>
    <recommendedName>
        <fullName evidence="4">Protein-L-isoaspartate O-methyltransferase</fullName>
        <ecNumber evidence="3">2.1.1.77</ecNumber>
    </recommendedName>
    <alternativeName>
        <fullName evidence="11">L-isoaspartyl protein carboxyl methyltransferase</fullName>
    </alternativeName>
    <alternativeName>
        <fullName evidence="9">Protein L-isoaspartyl methyltransferase</fullName>
    </alternativeName>
    <alternativeName>
        <fullName evidence="10">Protein-beta-aspartate methyltransferase</fullName>
    </alternativeName>
</protein>
<keyword evidence="8" id="KW-0949">S-adenosyl-L-methionine</keyword>
<dbReference type="EC" id="2.1.1.77" evidence="3"/>
<evidence type="ECO:0000256" key="10">
    <source>
        <dbReference type="ARBA" id="ARBA00031323"/>
    </source>
</evidence>
<dbReference type="InterPro" id="IPR029063">
    <property type="entry name" value="SAM-dependent_MTases_sf"/>
</dbReference>
<evidence type="ECO:0000256" key="8">
    <source>
        <dbReference type="ARBA" id="ARBA00022691"/>
    </source>
</evidence>
<dbReference type="GO" id="GO:0032259">
    <property type="term" value="P:methylation"/>
    <property type="evidence" value="ECO:0007669"/>
    <property type="project" value="UniProtKB-KW"/>
</dbReference>
<evidence type="ECO:0000256" key="1">
    <source>
        <dbReference type="ARBA" id="ARBA00004496"/>
    </source>
</evidence>
<comment type="subcellular location">
    <subcellularLocation>
        <location evidence="1">Cytoplasm</location>
    </subcellularLocation>
</comment>
<keyword evidence="7 12" id="KW-0808">Transferase</keyword>
<dbReference type="Gene3D" id="3.40.50.150">
    <property type="entry name" value="Vaccinia Virus protein VP39"/>
    <property type="match status" value="1"/>
</dbReference>
<keyword evidence="5" id="KW-0963">Cytoplasm</keyword>
<dbReference type="CDD" id="cd02440">
    <property type="entry name" value="AdoMet_MTases"/>
    <property type="match status" value="1"/>
</dbReference>
<keyword evidence="6 12" id="KW-0489">Methyltransferase</keyword>
<evidence type="ECO:0000256" key="2">
    <source>
        <dbReference type="ARBA" id="ARBA00005369"/>
    </source>
</evidence>
<evidence type="ECO:0000256" key="3">
    <source>
        <dbReference type="ARBA" id="ARBA00011890"/>
    </source>
</evidence>
<dbReference type="EMBL" id="QNSB01000001">
    <property type="protein sequence ID" value="RBP74598.1"/>
    <property type="molecule type" value="Genomic_DNA"/>
</dbReference>